<keyword evidence="7 9" id="KW-0472">Membrane</keyword>
<comment type="caution">
    <text evidence="9">Lacks conserved residue(s) required for the propagation of feature annotation.</text>
</comment>
<evidence type="ECO:0000256" key="8">
    <source>
        <dbReference type="ARBA" id="ARBA00038436"/>
    </source>
</evidence>
<keyword evidence="3" id="KW-1003">Cell membrane</keyword>
<dbReference type="Pfam" id="PF04290">
    <property type="entry name" value="DctQ"/>
    <property type="match status" value="1"/>
</dbReference>
<feature type="transmembrane region" description="Helical" evidence="9">
    <location>
        <begin position="136"/>
        <end position="160"/>
    </location>
</feature>
<dbReference type="InterPro" id="IPR055348">
    <property type="entry name" value="DctQ"/>
</dbReference>
<evidence type="ECO:0000259" key="10">
    <source>
        <dbReference type="Pfam" id="PF04290"/>
    </source>
</evidence>
<evidence type="ECO:0000256" key="3">
    <source>
        <dbReference type="ARBA" id="ARBA00022475"/>
    </source>
</evidence>
<keyword evidence="12" id="KW-1185">Reference proteome</keyword>
<evidence type="ECO:0000256" key="7">
    <source>
        <dbReference type="ARBA" id="ARBA00023136"/>
    </source>
</evidence>
<comment type="function">
    <text evidence="9">Part of the tripartite ATP-independent periplasmic (TRAP) transport system.</text>
</comment>
<feature type="domain" description="Tripartite ATP-independent periplasmic transporters DctQ component" evidence="10">
    <location>
        <begin position="26"/>
        <end position="157"/>
    </location>
</feature>
<dbReference type="GO" id="GO:0005886">
    <property type="term" value="C:plasma membrane"/>
    <property type="evidence" value="ECO:0007669"/>
    <property type="project" value="UniProtKB-SubCell"/>
</dbReference>
<dbReference type="AlphaFoldDB" id="A0A063XY36"/>
<comment type="subcellular location">
    <subcellularLocation>
        <location evidence="1 9">Cell inner membrane</location>
        <topology evidence="1 9">Multi-pass membrane protein</topology>
    </subcellularLocation>
</comment>
<comment type="subunit">
    <text evidence="9">The complex comprises the extracytoplasmic solute receptor protein and the two transmembrane proteins.</text>
</comment>
<name>A0A063XY36_9GAMM</name>
<evidence type="ECO:0000313" key="12">
    <source>
        <dbReference type="Proteomes" id="UP000027318"/>
    </source>
</evidence>
<keyword evidence="4 9" id="KW-0997">Cell inner membrane</keyword>
<accession>A0A063XY36</accession>
<evidence type="ECO:0000256" key="9">
    <source>
        <dbReference type="RuleBase" id="RU369079"/>
    </source>
</evidence>
<feature type="transmembrane region" description="Helical" evidence="9">
    <location>
        <begin position="89"/>
        <end position="111"/>
    </location>
</feature>
<evidence type="ECO:0000256" key="4">
    <source>
        <dbReference type="ARBA" id="ARBA00022519"/>
    </source>
</evidence>
<sequence length="171" mass="19412">MKIFIRFANLLSISLGWIARPVLIALVISMLYEVFVRFFLNAPTKWAFDISYMLNGSIFILGAGYALYHNDHVKIDFLSTKIPSKIKCYIDIVLYGLMLSPVIAGLSWVAIQRAIRAFERGEVEAVSPWAPLMWPFYSIIAIGLLVLFIQCIAVVARCYLDINKSKDTLQE</sequence>
<dbReference type="PATRIC" id="fig|267850.7.peg.2145"/>
<dbReference type="GO" id="GO:0015740">
    <property type="term" value="P:C4-dicarboxylate transport"/>
    <property type="evidence" value="ECO:0007669"/>
    <property type="project" value="TreeGrafter"/>
</dbReference>
<evidence type="ECO:0000256" key="5">
    <source>
        <dbReference type="ARBA" id="ARBA00022692"/>
    </source>
</evidence>
<evidence type="ECO:0000313" key="11">
    <source>
        <dbReference type="EMBL" id="KDE39048.1"/>
    </source>
</evidence>
<comment type="caution">
    <text evidence="11">The sequence shown here is derived from an EMBL/GenBank/DDBJ whole genome shotgun (WGS) entry which is preliminary data.</text>
</comment>
<evidence type="ECO:0000256" key="1">
    <source>
        <dbReference type="ARBA" id="ARBA00004429"/>
    </source>
</evidence>
<dbReference type="EMBL" id="JMSZ01000032">
    <property type="protein sequence ID" value="KDE39048.1"/>
    <property type="molecule type" value="Genomic_DNA"/>
</dbReference>
<keyword evidence="5 9" id="KW-0812">Transmembrane</keyword>
<gene>
    <name evidence="11" type="ORF">ADINL_2177</name>
</gene>
<dbReference type="PANTHER" id="PTHR35011">
    <property type="entry name" value="2,3-DIKETO-L-GULONATE TRAP TRANSPORTER SMALL PERMEASE PROTEIN YIAM"/>
    <property type="match status" value="1"/>
</dbReference>
<keyword evidence="6 9" id="KW-1133">Transmembrane helix</keyword>
<keyword evidence="2 9" id="KW-0813">Transport</keyword>
<feature type="transmembrane region" description="Helical" evidence="9">
    <location>
        <begin position="46"/>
        <end position="68"/>
    </location>
</feature>
<dbReference type="RefSeq" id="WP_051632734.1">
    <property type="nucleotide sequence ID" value="NZ_JMSZ01000032.1"/>
</dbReference>
<evidence type="ECO:0000256" key="6">
    <source>
        <dbReference type="ARBA" id="ARBA00022989"/>
    </source>
</evidence>
<dbReference type="PANTHER" id="PTHR35011:SF10">
    <property type="entry name" value="TRAP TRANSPORTER SMALL PERMEASE PROTEIN"/>
    <property type="match status" value="1"/>
</dbReference>
<dbReference type="OrthoDB" id="8559033at2"/>
<dbReference type="STRING" id="267850.ADINL_2177"/>
<dbReference type="GO" id="GO:0022857">
    <property type="term" value="F:transmembrane transporter activity"/>
    <property type="evidence" value="ECO:0007669"/>
    <property type="project" value="UniProtKB-UniRule"/>
</dbReference>
<reference evidence="11 12" key="1">
    <citation type="journal article" date="2005" name="Int. J. Syst. Evol. Microbiol.">
        <title>Nitrincola lacisaponensis gen. nov., sp. nov., a novel alkaliphilic bacterium isolated from an alkaline, saline lake.</title>
        <authorList>
            <person name="Dimitriu P.A."/>
            <person name="Shukla S.K."/>
            <person name="Conradt J."/>
            <person name="Marquez M.C."/>
            <person name="Ventosa A."/>
            <person name="Maglia A."/>
            <person name="Peyton B.M."/>
            <person name="Pinkart H.C."/>
            <person name="Mormile M.R."/>
        </authorList>
    </citation>
    <scope>NUCLEOTIDE SEQUENCE [LARGE SCALE GENOMIC DNA]</scope>
    <source>
        <strain evidence="11 12">4CA</strain>
    </source>
</reference>
<comment type="similarity">
    <text evidence="8 9">Belongs to the TRAP transporter small permease family.</text>
</comment>
<evidence type="ECO:0000256" key="2">
    <source>
        <dbReference type="ARBA" id="ARBA00022448"/>
    </source>
</evidence>
<dbReference type="InterPro" id="IPR007387">
    <property type="entry name" value="TRAP_DctQ"/>
</dbReference>
<protein>
    <recommendedName>
        <fullName evidence="9">TRAP transporter small permease protein</fullName>
    </recommendedName>
</protein>
<proteinExistence type="inferred from homology"/>
<organism evidence="11 12">
    <name type="scientific">Nitrincola lacisaponensis</name>
    <dbReference type="NCBI Taxonomy" id="267850"/>
    <lineage>
        <taxon>Bacteria</taxon>
        <taxon>Pseudomonadati</taxon>
        <taxon>Pseudomonadota</taxon>
        <taxon>Gammaproteobacteria</taxon>
        <taxon>Oceanospirillales</taxon>
        <taxon>Oceanospirillaceae</taxon>
        <taxon>Nitrincola</taxon>
    </lineage>
</organism>
<dbReference type="Proteomes" id="UP000027318">
    <property type="component" value="Unassembled WGS sequence"/>
</dbReference>